<evidence type="ECO:0000256" key="1">
    <source>
        <dbReference type="SAM" id="MobiDB-lite"/>
    </source>
</evidence>
<organism evidence="2 3">
    <name type="scientific">Fusarium globosum</name>
    <dbReference type="NCBI Taxonomy" id="78864"/>
    <lineage>
        <taxon>Eukaryota</taxon>
        <taxon>Fungi</taxon>
        <taxon>Dikarya</taxon>
        <taxon>Ascomycota</taxon>
        <taxon>Pezizomycotina</taxon>
        <taxon>Sordariomycetes</taxon>
        <taxon>Hypocreomycetidae</taxon>
        <taxon>Hypocreales</taxon>
        <taxon>Nectriaceae</taxon>
        <taxon>Fusarium</taxon>
        <taxon>Fusarium fujikuroi species complex</taxon>
    </lineage>
</organism>
<feature type="compositionally biased region" description="Basic and acidic residues" evidence="1">
    <location>
        <begin position="148"/>
        <end position="157"/>
    </location>
</feature>
<sequence>MQIPPELKAVVQTYWNALHAEFTADRSCLEKWRVMQCVLEAASALRSLVAALSNPCGTTRNRTGVAPVVQAQELASNQELLTLSYRVLERLPTAFEMPLEGDNSRKRAKFPSTELPDKFIDDMDRLVAEGGSAARNAWPGPTCKSRHLKDLSSRKSDGPGPSDEEVLASRAQALQALTSCCFPAGNTQQKQRRSTCSSPRRFSNNTNRIILLHLRLFSHILRASLSNPFEFALTQSSSIVSSPGDDEALPQLFTSNPPTNPTVPSPVASLRPLEHLLVVPSPLAVVENSCSDPNGCDSP</sequence>
<accession>A0A8H5YD93</accession>
<keyword evidence="3" id="KW-1185">Reference proteome</keyword>
<dbReference type="AlphaFoldDB" id="A0A8H5YD93"/>
<reference evidence="2 3" key="1">
    <citation type="submission" date="2020-05" db="EMBL/GenBank/DDBJ databases">
        <title>Identification and distribution of gene clusters putatively required for synthesis of sphingolipid metabolism inhibitors in phylogenetically diverse species of the filamentous fungus Fusarium.</title>
        <authorList>
            <person name="Kim H.-S."/>
            <person name="Busman M."/>
            <person name="Brown D.W."/>
            <person name="Divon H."/>
            <person name="Uhlig S."/>
            <person name="Proctor R.H."/>
        </authorList>
    </citation>
    <scope>NUCLEOTIDE SEQUENCE [LARGE SCALE GENOMIC DNA]</scope>
    <source>
        <strain evidence="2 3">NRRL 26131</strain>
    </source>
</reference>
<protein>
    <submittedName>
        <fullName evidence="2">Uncharacterized protein</fullName>
    </submittedName>
</protein>
<dbReference type="Proteomes" id="UP000532311">
    <property type="component" value="Unassembled WGS sequence"/>
</dbReference>
<feature type="region of interest" description="Disordered" evidence="1">
    <location>
        <begin position="133"/>
        <end position="164"/>
    </location>
</feature>
<evidence type="ECO:0000313" key="3">
    <source>
        <dbReference type="Proteomes" id="UP000532311"/>
    </source>
</evidence>
<comment type="caution">
    <text evidence="2">The sequence shown here is derived from an EMBL/GenBank/DDBJ whole genome shotgun (WGS) entry which is preliminary data.</text>
</comment>
<proteinExistence type="predicted"/>
<name>A0A8H5YD93_9HYPO</name>
<dbReference type="EMBL" id="JAAQPF010000253">
    <property type="protein sequence ID" value="KAF5709172.1"/>
    <property type="molecule type" value="Genomic_DNA"/>
</dbReference>
<gene>
    <name evidence="2" type="ORF">FGLOB1_6038</name>
</gene>
<evidence type="ECO:0000313" key="2">
    <source>
        <dbReference type="EMBL" id="KAF5709172.1"/>
    </source>
</evidence>